<comment type="caution">
    <text evidence="1">The sequence shown here is derived from an EMBL/GenBank/DDBJ whole genome shotgun (WGS) entry which is preliminary data.</text>
</comment>
<name>A0A8I2YCD9_9AGAM</name>
<gene>
    <name evidence="1" type="ORF">JVT61DRAFT_15005</name>
</gene>
<sequence length="63" mass="7149">MKTTVLTRQDKLIPHSLDAVTSNILIQDLALAQLFTEIAACAYFLGQPQVVELYRDHLFVNFN</sequence>
<evidence type="ECO:0000313" key="1">
    <source>
        <dbReference type="EMBL" id="KAG6369358.1"/>
    </source>
</evidence>
<dbReference type="EMBL" id="JAGFBS010000087">
    <property type="protein sequence ID" value="KAG6369358.1"/>
    <property type="molecule type" value="Genomic_DNA"/>
</dbReference>
<protein>
    <submittedName>
        <fullName evidence="1">Uncharacterized protein</fullName>
    </submittedName>
</protein>
<dbReference type="OrthoDB" id="2747940at2759"/>
<accession>A0A8I2YCD9</accession>
<reference evidence="1" key="1">
    <citation type="submission" date="2021-03" db="EMBL/GenBank/DDBJ databases">
        <title>Evolutionary innovations through gain and loss of genes in the ectomycorrhizal Boletales.</title>
        <authorList>
            <person name="Wu G."/>
            <person name="Miyauchi S."/>
            <person name="Morin E."/>
            <person name="Yang Z.-L."/>
            <person name="Xu J."/>
            <person name="Martin F.M."/>
        </authorList>
    </citation>
    <scope>NUCLEOTIDE SEQUENCE</scope>
    <source>
        <strain evidence="1">BR01</strain>
    </source>
</reference>
<proteinExistence type="predicted"/>
<keyword evidence="2" id="KW-1185">Reference proteome</keyword>
<dbReference type="Proteomes" id="UP000683000">
    <property type="component" value="Unassembled WGS sequence"/>
</dbReference>
<evidence type="ECO:0000313" key="2">
    <source>
        <dbReference type="Proteomes" id="UP000683000"/>
    </source>
</evidence>
<dbReference type="AlphaFoldDB" id="A0A8I2YCD9"/>
<organism evidence="1 2">
    <name type="scientific">Boletus reticuloceps</name>
    <dbReference type="NCBI Taxonomy" id="495285"/>
    <lineage>
        <taxon>Eukaryota</taxon>
        <taxon>Fungi</taxon>
        <taxon>Dikarya</taxon>
        <taxon>Basidiomycota</taxon>
        <taxon>Agaricomycotina</taxon>
        <taxon>Agaricomycetes</taxon>
        <taxon>Agaricomycetidae</taxon>
        <taxon>Boletales</taxon>
        <taxon>Boletineae</taxon>
        <taxon>Boletaceae</taxon>
        <taxon>Boletoideae</taxon>
        <taxon>Boletus</taxon>
    </lineage>
</organism>